<evidence type="ECO:0000313" key="2">
    <source>
        <dbReference type="EMBL" id="KAH9636906.1"/>
    </source>
</evidence>
<dbReference type="Proteomes" id="UP000814243">
    <property type="component" value="Unassembled WGS sequence"/>
</dbReference>
<organism evidence="2 3">
    <name type="scientific">Spodoptera exigua</name>
    <name type="common">Beet armyworm</name>
    <name type="synonym">Noctua fulgens</name>
    <dbReference type="NCBI Taxonomy" id="7107"/>
    <lineage>
        <taxon>Eukaryota</taxon>
        <taxon>Metazoa</taxon>
        <taxon>Ecdysozoa</taxon>
        <taxon>Arthropoda</taxon>
        <taxon>Hexapoda</taxon>
        <taxon>Insecta</taxon>
        <taxon>Pterygota</taxon>
        <taxon>Neoptera</taxon>
        <taxon>Endopterygota</taxon>
        <taxon>Lepidoptera</taxon>
        <taxon>Glossata</taxon>
        <taxon>Ditrysia</taxon>
        <taxon>Noctuoidea</taxon>
        <taxon>Noctuidae</taxon>
        <taxon>Amphipyrinae</taxon>
        <taxon>Spodoptera</taxon>
    </lineage>
</organism>
<dbReference type="AlphaFoldDB" id="A0A922MI54"/>
<protein>
    <submittedName>
        <fullName evidence="2">Uncharacterized protein</fullName>
    </submittedName>
</protein>
<reference evidence="2" key="1">
    <citation type="journal article" date="2021" name="G3 (Bethesda)">
        <title>Genome and transcriptome analysis of the beet armyworm Spodoptera exigua reveals targets for pest control. .</title>
        <authorList>
            <person name="Simon S."/>
            <person name="Breeschoten T."/>
            <person name="Jansen H.J."/>
            <person name="Dirks R.P."/>
            <person name="Schranz M.E."/>
            <person name="Ros V.I.D."/>
        </authorList>
    </citation>
    <scope>NUCLEOTIDE SEQUENCE</scope>
    <source>
        <strain evidence="2">TB_SE_WUR_2020</strain>
    </source>
</reference>
<feature type="compositionally biased region" description="Polar residues" evidence="1">
    <location>
        <begin position="50"/>
        <end position="73"/>
    </location>
</feature>
<evidence type="ECO:0000313" key="3">
    <source>
        <dbReference type="Proteomes" id="UP000814243"/>
    </source>
</evidence>
<proteinExistence type="predicted"/>
<comment type="caution">
    <text evidence="2">The sequence shown here is derived from an EMBL/GenBank/DDBJ whole genome shotgun (WGS) entry which is preliminary data.</text>
</comment>
<name>A0A922MI54_SPOEX</name>
<evidence type="ECO:0000256" key="1">
    <source>
        <dbReference type="SAM" id="MobiDB-lite"/>
    </source>
</evidence>
<sequence>MLFFRHHTYVSNTCSSLDVPPDNYHQQIDNYATEMLPPNSPPPNLPPKNHYQTPSTQYQAPVQPTQPQLKQNRQYQEQYQEYQGQYYPQYQDYQYQQYQNYPPPQQQQSQQQKIGRIQDYDPISDGPRAPPNTQRASATLIYNSTNDGKRGLFYLLLFWIFDFL</sequence>
<feature type="compositionally biased region" description="Low complexity" evidence="1">
    <location>
        <begin position="74"/>
        <end position="112"/>
    </location>
</feature>
<accession>A0A922MI54</accession>
<feature type="region of interest" description="Disordered" evidence="1">
    <location>
        <begin position="33"/>
        <end position="134"/>
    </location>
</feature>
<gene>
    <name evidence="2" type="ORF">HF086_011742</name>
</gene>
<dbReference type="EMBL" id="JACEFF010000468">
    <property type="protein sequence ID" value="KAH9636906.1"/>
    <property type="molecule type" value="Genomic_DNA"/>
</dbReference>